<dbReference type="EMBL" id="MLFT02000001">
    <property type="protein sequence ID" value="PHT60481.1"/>
    <property type="molecule type" value="Genomic_DNA"/>
</dbReference>
<proteinExistence type="predicted"/>
<dbReference type="InterPro" id="IPR035892">
    <property type="entry name" value="C2_domain_sf"/>
</dbReference>
<evidence type="ECO:0000313" key="3">
    <source>
        <dbReference type="Proteomes" id="UP000224567"/>
    </source>
</evidence>
<dbReference type="STRING" id="33114.A0A2G2XSY2"/>
<dbReference type="SMART" id="SM00239">
    <property type="entry name" value="C2"/>
    <property type="match status" value="1"/>
</dbReference>
<evidence type="ECO:0000259" key="1">
    <source>
        <dbReference type="PROSITE" id="PS50004"/>
    </source>
</evidence>
<dbReference type="PANTHER" id="PTHR32246">
    <property type="entry name" value="INGRESSION PROTEIN FIC1"/>
    <property type="match status" value="1"/>
</dbReference>
<feature type="domain" description="C2" evidence="1">
    <location>
        <begin position="1"/>
        <end position="110"/>
    </location>
</feature>
<dbReference type="OrthoDB" id="270970at2759"/>
<gene>
    <name evidence="2" type="ORF">CQW23_02844</name>
</gene>
<accession>A0A2G2XSY2</accession>
<dbReference type="PANTHER" id="PTHR32246:SF114">
    <property type="entry name" value="C2 DOMAIN-CONTAINING PROTEIN"/>
    <property type="match status" value="1"/>
</dbReference>
<reference evidence="3" key="2">
    <citation type="journal article" date="2017" name="J. Anim. Genet.">
        <title>Multiple reference genome sequences of hot pepper reveal the massive evolution of plant disease resistance genes by retroduplication.</title>
        <authorList>
            <person name="Kim S."/>
            <person name="Park J."/>
            <person name="Yeom S.-I."/>
            <person name="Kim Y.-M."/>
            <person name="Seo E."/>
            <person name="Kim K.-T."/>
            <person name="Kim M.-S."/>
            <person name="Lee J.M."/>
            <person name="Cheong K."/>
            <person name="Shin H.-S."/>
            <person name="Kim S.-B."/>
            <person name="Han K."/>
            <person name="Lee J."/>
            <person name="Park M."/>
            <person name="Lee H.-A."/>
            <person name="Lee H.-Y."/>
            <person name="Lee Y."/>
            <person name="Oh S."/>
            <person name="Lee J.H."/>
            <person name="Choi E."/>
            <person name="Choi E."/>
            <person name="Lee S.E."/>
            <person name="Jeon J."/>
            <person name="Kim H."/>
            <person name="Choi G."/>
            <person name="Song H."/>
            <person name="Lee J."/>
            <person name="Lee S.-C."/>
            <person name="Kwon J.-K."/>
            <person name="Lee H.-Y."/>
            <person name="Koo N."/>
            <person name="Hong Y."/>
            <person name="Kim R.W."/>
            <person name="Kang W.-H."/>
            <person name="Huh J.H."/>
            <person name="Kang B.-C."/>
            <person name="Yang T.-J."/>
            <person name="Lee Y.-H."/>
            <person name="Bennetzen J.L."/>
            <person name="Choi D."/>
        </authorList>
    </citation>
    <scope>NUCLEOTIDE SEQUENCE [LARGE SCALE GENOMIC DNA]</scope>
    <source>
        <strain evidence="3">cv. PBC81</strain>
    </source>
</reference>
<dbReference type="AlphaFoldDB" id="A0A2G2XSY2"/>
<protein>
    <recommendedName>
        <fullName evidence="1">C2 domain-containing protein</fullName>
    </recommendedName>
</protein>
<organism evidence="2 3">
    <name type="scientific">Capsicum baccatum</name>
    <name type="common">Peruvian pepper</name>
    <dbReference type="NCBI Taxonomy" id="33114"/>
    <lineage>
        <taxon>Eukaryota</taxon>
        <taxon>Viridiplantae</taxon>
        <taxon>Streptophyta</taxon>
        <taxon>Embryophyta</taxon>
        <taxon>Tracheophyta</taxon>
        <taxon>Spermatophyta</taxon>
        <taxon>Magnoliopsida</taxon>
        <taxon>eudicotyledons</taxon>
        <taxon>Gunneridae</taxon>
        <taxon>Pentapetalae</taxon>
        <taxon>asterids</taxon>
        <taxon>lamiids</taxon>
        <taxon>Solanales</taxon>
        <taxon>Solanaceae</taxon>
        <taxon>Solanoideae</taxon>
        <taxon>Capsiceae</taxon>
        <taxon>Capsicum</taxon>
    </lineage>
</organism>
<dbReference type="Pfam" id="PF00168">
    <property type="entry name" value="C2"/>
    <property type="match status" value="1"/>
</dbReference>
<dbReference type="Proteomes" id="UP000224567">
    <property type="component" value="Unassembled WGS sequence"/>
</dbReference>
<dbReference type="SUPFAM" id="SSF49562">
    <property type="entry name" value="C2 domain (Calcium/lipid-binding domain, CaLB)"/>
    <property type="match status" value="1"/>
</dbReference>
<evidence type="ECO:0000313" key="2">
    <source>
        <dbReference type="EMBL" id="PHT60481.1"/>
    </source>
</evidence>
<comment type="caution">
    <text evidence="2">The sequence shown here is derived from an EMBL/GenBank/DDBJ whole genome shotgun (WGS) entry which is preliminary data.</text>
</comment>
<sequence>MEARCLDFTVYSASDLVDVRKYGEMKVYAKVSVEGKSQFTEADVKNETNPEWNTTFRFIVPEENIIRAEGKISIKIELFCKRSLSNDKYIGEVNLSLDSQSAKSSNTCLVDRNGTNYKSSNFGTLRYSSVLGDKIILADSSSSSSSQDYVNKINIASIGATILSTVVTVAVAATEI</sequence>
<reference evidence="2 3" key="1">
    <citation type="journal article" date="2017" name="Genome Biol.">
        <title>New reference genome sequences of hot pepper reveal the massive evolution of plant disease-resistance genes by retroduplication.</title>
        <authorList>
            <person name="Kim S."/>
            <person name="Park J."/>
            <person name="Yeom S.I."/>
            <person name="Kim Y.M."/>
            <person name="Seo E."/>
            <person name="Kim K.T."/>
            <person name="Kim M.S."/>
            <person name="Lee J.M."/>
            <person name="Cheong K."/>
            <person name="Shin H.S."/>
            <person name="Kim S.B."/>
            <person name="Han K."/>
            <person name="Lee J."/>
            <person name="Park M."/>
            <person name="Lee H.A."/>
            <person name="Lee H.Y."/>
            <person name="Lee Y."/>
            <person name="Oh S."/>
            <person name="Lee J.H."/>
            <person name="Choi E."/>
            <person name="Choi E."/>
            <person name="Lee S.E."/>
            <person name="Jeon J."/>
            <person name="Kim H."/>
            <person name="Choi G."/>
            <person name="Song H."/>
            <person name="Lee J."/>
            <person name="Lee S.C."/>
            <person name="Kwon J.K."/>
            <person name="Lee H.Y."/>
            <person name="Koo N."/>
            <person name="Hong Y."/>
            <person name="Kim R.W."/>
            <person name="Kang W.H."/>
            <person name="Huh J.H."/>
            <person name="Kang B.C."/>
            <person name="Yang T.J."/>
            <person name="Lee Y.H."/>
            <person name="Bennetzen J.L."/>
            <person name="Choi D."/>
        </authorList>
    </citation>
    <scope>NUCLEOTIDE SEQUENCE [LARGE SCALE GENOMIC DNA]</scope>
    <source>
        <strain evidence="3">cv. PBC81</strain>
    </source>
</reference>
<dbReference type="InterPro" id="IPR000008">
    <property type="entry name" value="C2_dom"/>
</dbReference>
<dbReference type="PROSITE" id="PS50004">
    <property type="entry name" value="C2"/>
    <property type="match status" value="1"/>
</dbReference>
<dbReference type="Gene3D" id="2.60.40.150">
    <property type="entry name" value="C2 domain"/>
    <property type="match status" value="1"/>
</dbReference>
<keyword evidence="3" id="KW-1185">Reference proteome</keyword>
<name>A0A2G2XSY2_CAPBA</name>